<evidence type="ECO:0000256" key="1">
    <source>
        <dbReference type="SAM" id="MobiDB-lite"/>
    </source>
</evidence>
<evidence type="ECO:0000313" key="3">
    <source>
        <dbReference type="RefSeq" id="XP_017026190.1"/>
    </source>
</evidence>
<dbReference type="AlphaFoldDB" id="A0A6P4ID65"/>
<feature type="compositionally biased region" description="Acidic residues" evidence="1">
    <location>
        <begin position="79"/>
        <end position="90"/>
    </location>
</feature>
<feature type="region of interest" description="Disordered" evidence="1">
    <location>
        <begin position="75"/>
        <end position="164"/>
    </location>
</feature>
<dbReference type="GeneID" id="108077402"/>
<feature type="region of interest" description="Disordered" evidence="1">
    <location>
        <begin position="197"/>
        <end position="217"/>
    </location>
</feature>
<sequence length="217" mass="23732">MSQEELNARTLTNNGGSPMESDTLPTISDDKKPKDLTCKRLLALVNQLYDQEKQMCMSLKEQRRKLNEYMNLNIHIQDSDESQDDDENEDGVEKGDSDSDSDSNSDLDSESDDDSDSDETELSSDEEDSDSESTAEEQESSESDIIAVNMKSTPSSPKAPSTLRKTIVNQSALSVEVDSELKTSKCPALKVAAPMSCSASSSQSAPRIQRRTTMAGS</sequence>
<keyword evidence="2" id="KW-1185">Reference proteome</keyword>
<protein>
    <submittedName>
        <fullName evidence="3">Bifunctional lysine-specific demethylase and histidyl-hydroxylase NO66</fullName>
    </submittedName>
</protein>
<name>A0A6P4ID65_DROKI</name>
<feature type="region of interest" description="Disordered" evidence="1">
    <location>
        <begin position="1"/>
        <end position="34"/>
    </location>
</feature>
<accession>A0A6P4ID65</accession>
<dbReference type="Proteomes" id="UP001652661">
    <property type="component" value="Chromosome 2L"/>
</dbReference>
<gene>
    <name evidence="3" type="primary">LOC108077402</name>
</gene>
<organism evidence="2 3">
    <name type="scientific">Drosophila kikkawai</name>
    <name type="common">Fruit fly</name>
    <dbReference type="NCBI Taxonomy" id="30033"/>
    <lineage>
        <taxon>Eukaryota</taxon>
        <taxon>Metazoa</taxon>
        <taxon>Ecdysozoa</taxon>
        <taxon>Arthropoda</taxon>
        <taxon>Hexapoda</taxon>
        <taxon>Insecta</taxon>
        <taxon>Pterygota</taxon>
        <taxon>Neoptera</taxon>
        <taxon>Endopterygota</taxon>
        <taxon>Diptera</taxon>
        <taxon>Brachycera</taxon>
        <taxon>Muscomorpha</taxon>
        <taxon>Ephydroidea</taxon>
        <taxon>Drosophilidae</taxon>
        <taxon>Drosophila</taxon>
        <taxon>Sophophora</taxon>
    </lineage>
</organism>
<feature type="compositionally biased region" description="Polar residues" evidence="1">
    <location>
        <begin position="1"/>
        <end position="16"/>
    </location>
</feature>
<reference evidence="3" key="2">
    <citation type="submission" date="2025-08" db="UniProtKB">
        <authorList>
            <consortium name="RefSeq"/>
        </authorList>
    </citation>
    <scope>IDENTIFICATION</scope>
    <source>
        <strain evidence="3">14028-0561.14</strain>
        <tissue evidence="3">Whole fly</tissue>
    </source>
</reference>
<feature type="compositionally biased region" description="Acidic residues" evidence="1">
    <location>
        <begin position="98"/>
        <end position="142"/>
    </location>
</feature>
<reference evidence="2" key="1">
    <citation type="submission" date="2025-05" db="UniProtKB">
        <authorList>
            <consortium name="RefSeq"/>
        </authorList>
    </citation>
    <scope>NUCLEOTIDE SEQUENCE [LARGE SCALE GENOMIC DNA]</scope>
    <source>
        <strain evidence="2">14028-0561.14</strain>
    </source>
</reference>
<dbReference type="OrthoDB" id="7870617at2759"/>
<feature type="compositionally biased region" description="Low complexity" evidence="1">
    <location>
        <begin position="151"/>
        <end position="162"/>
    </location>
</feature>
<proteinExistence type="predicted"/>
<evidence type="ECO:0000313" key="2">
    <source>
        <dbReference type="Proteomes" id="UP001652661"/>
    </source>
</evidence>
<dbReference type="RefSeq" id="XP_017026190.1">
    <property type="nucleotide sequence ID" value="XM_017170701.3"/>
</dbReference>